<dbReference type="EMBL" id="CH445331">
    <property type="protein sequence ID" value="EAT87744.1"/>
    <property type="molecule type" value="Genomic_DNA"/>
</dbReference>
<protein>
    <submittedName>
        <fullName evidence="2">Uncharacterized protein</fullName>
    </submittedName>
</protein>
<reference evidence="3" key="1">
    <citation type="journal article" date="2007" name="Plant Cell">
        <title>Dothideomycete-plant interactions illuminated by genome sequencing and EST analysis of the wheat pathogen Stagonospora nodorum.</title>
        <authorList>
            <person name="Hane J.K."/>
            <person name="Lowe R.G."/>
            <person name="Solomon P.S."/>
            <person name="Tan K.C."/>
            <person name="Schoch C.L."/>
            <person name="Spatafora J.W."/>
            <person name="Crous P.W."/>
            <person name="Kodira C."/>
            <person name="Birren B.W."/>
            <person name="Galagan J.E."/>
            <person name="Torriani S.F."/>
            <person name="McDonald B.A."/>
            <person name="Oliver R.P."/>
        </authorList>
    </citation>
    <scope>NUCLEOTIDE SEQUENCE [LARGE SCALE GENOMIC DNA]</scope>
    <source>
        <strain evidence="3">SN15 / ATCC MYA-4574 / FGSC 10173</strain>
    </source>
</reference>
<gene>
    <name evidence="2" type="ORF">SNOG_05353</name>
</gene>
<evidence type="ECO:0000313" key="2">
    <source>
        <dbReference type="EMBL" id="EAT87744.1"/>
    </source>
</evidence>
<sequence length="178" mass="19201">MEPWPLSGGVLMLAAAGRIAPARLKAACLPYWPRAFSKKLAHSPETRSPASLPLQRTPPLVAVRAMSQWQCTAAWDISPVAVGAASAQPSRQTPPTSRSSQGAVSPPCTLSALGRYSISVIRMPDPEGRHLFGRLLNQSPWPTSPIWPSTDQSAQHLWPAPRADNNDSSLCTSCCRLR</sequence>
<feature type="region of interest" description="Disordered" evidence="1">
    <location>
        <begin position="143"/>
        <end position="168"/>
    </location>
</feature>
<dbReference type="AlphaFoldDB" id="Q0USB1"/>
<dbReference type="KEGG" id="pno:SNOG_05353"/>
<feature type="region of interest" description="Disordered" evidence="1">
    <location>
        <begin position="86"/>
        <end position="106"/>
    </location>
</feature>
<evidence type="ECO:0000256" key="1">
    <source>
        <dbReference type="SAM" id="MobiDB-lite"/>
    </source>
</evidence>
<evidence type="ECO:0000313" key="3">
    <source>
        <dbReference type="Proteomes" id="UP000001055"/>
    </source>
</evidence>
<proteinExistence type="predicted"/>
<accession>Q0USB1</accession>
<name>Q0USB1_PHANO</name>
<dbReference type="GeneID" id="5972634"/>
<dbReference type="Proteomes" id="UP000001055">
    <property type="component" value="Unassembled WGS sequence"/>
</dbReference>
<dbReference type="InParanoid" id="Q0USB1"/>
<dbReference type="RefSeq" id="XP_001795759.1">
    <property type="nucleotide sequence ID" value="XM_001795707.1"/>
</dbReference>
<organism evidence="2 3">
    <name type="scientific">Phaeosphaeria nodorum (strain SN15 / ATCC MYA-4574 / FGSC 10173)</name>
    <name type="common">Glume blotch fungus</name>
    <name type="synonym">Parastagonospora nodorum</name>
    <dbReference type="NCBI Taxonomy" id="321614"/>
    <lineage>
        <taxon>Eukaryota</taxon>
        <taxon>Fungi</taxon>
        <taxon>Dikarya</taxon>
        <taxon>Ascomycota</taxon>
        <taxon>Pezizomycotina</taxon>
        <taxon>Dothideomycetes</taxon>
        <taxon>Pleosporomycetidae</taxon>
        <taxon>Pleosporales</taxon>
        <taxon>Pleosporineae</taxon>
        <taxon>Phaeosphaeriaceae</taxon>
        <taxon>Parastagonospora</taxon>
    </lineage>
</organism>
<feature type="compositionally biased region" description="Low complexity" evidence="1">
    <location>
        <begin position="88"/>
        <end position="101"/>
    </location>
</feature>